<protein>
    <recommendedName>
        <fullName evidence="3">Fe2OG dioxygenase domain-containing protein</fullName>
    </recommendedName>
</protein>
<organism evidence="1 2">
    <name type="scientific">[Candida] arabinofermentans NRRL YB-2248</name>
    <dbReference type="NCBI Taxonomy" id="983967"/>
    <lineage>
        <taxon>Eukaryota</taxon>
        <taxon>Fungi</taxon>
        <taxon>Dikarya</taxon>
        <taxon>Ascomycota</taxon>
        <taxon>Saccharomycotina</taxon>
        <taxon>Pichiomycetes</taxon>
        <taxon>Pichiales</taxon>
        <taxon>Pichiaceae</taxon>
        <taxon>Ogataea</taxon>
        <taxon>Ogataea/Candida clade</taxon>
    </lineage>
</organism>
<dbReference type="PANTHER" id="PTHR41677">
    <property type="entry name" value="YALI0B19030P"/>
    <property type="match status" value="1"/>
</dbReference>
<evidence type="ECO:0008006" key="3">
    <source>
        <dbReference type="Google" id="ProtNLM"/>
    </source>
</evidence>
<dbReference type="EMBL" id="KV453847">
    <property type="protein sequence ID" value="ODV87848.1"/>
    <property type="molecule type" value="Genomic_DNA"/>
</dbReference>
<gene>
    <name evidence="1" type="ORF">CANARDRAFT_26048</name>
</gene>
<dbReference type="OrthoDB" id="10256055at2759"/>
<keyword evidence="2" id="KW-1185">Reference proteome</keyword>
<accession>A0A1E4T869</accession>
<evidence type="ECO:0000313" key="2">
    <source>
        <dbReference type="Proteomes" id="UP000094801"/>
    </source>
</evidence>
<evidence type="ECO:0000313" key="1">
    <source>
        <dbReference type="EMBL" id="ODV87848.1"/>
    </source>
</evidence>
<sequence>MTCKDYLTGAHSHDVPEGTINIEVHNILTQIKKNPNLNLDQLFDPEKHLSFKDEYFESTKKFTLKQLGIEKTHTTPINEFGATYPFPLLTEEAVEIMKWEAFQKENVKKYGRLTNSDFSLQTNRLDFHIGGYVNKGKAPFTESFYAHPRVNEIFSRFIGIDVEKCYNYDTNHVNVALADSSLPTYESSECLKENDQNNNRTERDVQSAASILGQHYDSTQIAAVIMWECPIGSGGETIIIRGDETPLVIPNNSEPGSCTLLQGRVIRHIATKAESNSNRIATVCGYCPADRSILDTSVLTSVRPSILPRSLHDQFYSEWFEFRFKRLENCLNAKRDSLMKQFENGVQFDQLAMINFVKECENYLQESWKEMEVVCNEPFPPPLFLTPYDDL</sequence>
<dbReference type="Proteomes" id="UP000094801">
    <property type="component" value="Unassembled WGS sequence"/>
</dbReference>
<proteinExistence type="predicted"/>
<dbReference type="AlphaFoldDB" id="A0A1E4T869"/>
<name>A0A1E4T869_9ASCO</name>
<dbReference type="PANTHER" id="PTHR41677:SF1">
    <property type="entry name" value="FE2OG DIOXYGENASE DOMAIN-CONTAINING PROTEIN"/>
    <property type="match status" value="1"/>
</dbReference>
<reference evidence="2" key="1">
    <citation type="submission" date="2016-04" db="EMBL/GenBank/DDBJ databases">
        <title>Comparative genomics of biotechnologically important yeasts.</title>
        <authorList>
            <consortium name="DOE Joint Genome Institute"/>
            <person name="Riley R."/>
            <person name="Haridas S."/>
            <person name="Wolfe K.H."/>
            <person name="Lopes M.R."/>
            <person name="Hittinger C.T."/>
            <person name="Goker M."/>
            <person name="Salamov A."/>
            <person name="Wisecaver J."/>
            <person name="Long T.M."/>
            <person name="Aerts A.L."/>
            <person name="Barry K."/>
            <person name="Choi C."/>
            <person name="Clum A."/>
            <person name="Coughlan A.Y."/>
            <person name="Deshpande S."/>
            <person name="Douglass A.P."/>
            <person name="Hanson S.J."/>
            <person name="Klenk H.-P."/>
            <person name="Labutti K."/>
            <person name="Lapidus A."/>
            <person name="Lindquist E."/>
            <person name="Lipzen A."/>
            <person name="Meier-Kolthoff J.P."/>
            <person name="Ohm R.A."/>
            <person name="Otillar R.P."/>
            <person name="Pangilinan J."/>
            <person name="Peng Y."/>
            <person name="Rokas A."/>
            <person name="Rosa C.A."/>
            <person name="Scheuner C."/>
            <person name="Sibirny A.A."/>
            <person name="Slot J.C."/>
            <person name="Stielow J.B."/>
            <person name="Sun H."/>
            <person name="Kurtzman C.P."/>
            <person name="Blackwell M."/>
            <person name="Grigoriev I.V."/>
            <person name="Jeffries T.W."/>
        </authorList>
    </citation>
    <scope>NUCLEOTIDE SEQUENCE [LARGE SCALE GENOMIC DNA]</scope>
    <source>
        <strain evidence="2">NRRL YB-2248</strain>
    </source>
</reference>